<dbReference type="Gene3D" id="1.20.58.410">
    <property type="entry name" value="Release factor"/>
    <property type="match status" value="1"/>
</dbReference>
<evidence type="ECO:0000256" key="3">
    <source>
        <dbReference type="ARBA" id="ARBA00019192"/>
    </source>
</evidence>
<keyword evidence="4 6" id="KW-0488">Methylation</keyword>
<proteinExistence type="inferred from homology"/>
<keyword evidence="9" id="KW-1185">Reference proteome</keyword>
<evidence type="ECO:0000256" key="2">
    <source>
        <dbReference type="ARBA" id="ARBA00010835"/>
    </source>
</evidence>
<comment type="PTM">
    <text evidence="6">Methylated by PrmC. Methylation increases the termination efficiency of RF2.</text>
</comment>
<keyword evidence="6" id="KW-0963">Cytoplasm</keyword>
<dbReference type="Proteomes" id="UP000199208">
    <property type="component" value="Unassembled WGS sequence"/>
</dbReference>
<dbReference type="InterPro" id="IPR045853">
    <property type="entry name" value="Pep_chain_release_fac_I_sf"/>
</dbReference>
<dbReference type="FunFam" id="3.30.160.20:FF:000010">
    <property type="entry name" value="Peptide chain release factor 2"/>
    <property type="match status" value="1"/>
</dbReference>
<gene>
    <name evidence="6" type="primary">prfB</name>
    <name evidence="8" type="ORF">SAMN03080599_02321</name>
</gene>
<dbReference type="SUPFAM" id="SSF75620">
    <property type="entry name" value="Release factor"/>
    <property type="match status" value="1"/>
</dbReference>
<dbReference type="Gene3D" id="3.30.160.20">
    <property type="match status" value="1"/>
</dbReference>
<evidence type="ECO:0000256" key="6">
    <source>
        <dbReference type="HAMAP-Rule" id="MF_00094"/>
    </source>
</evidence>
<name>A0A1G5S4V4_9FIRM</name>
<reference evidence="8 9" key="1">
    <citation type="submission" date="2016-10" db="EMBL/GenBank/DDBJ databases">
        <authorList>
            <person name="de Groot N.N."/>
        </authorList>
    </citation>
    <scope>NUCLEOTIDE SEQUENCE [LARGE SCALE GENOMIC DNA]</scope>
    <source>
        <strain evidence="8 9">DSM 2784</strain>
    </source>
</reference>
<comment type="subcellular location">
    <subcellularLocation>
        <location evidence="6">Cytoplasm</location>
    </subcellularLocation>
</comment>
<dbReference type="Gene3D" id="3.30.70.1660">
    <property type="match status" value="1"/>
</dbReference>
<keyword evidence="5 6" id="KW-0648">Protein biosynthesis</keyword>
<dbReference type="PANTHER" id="PTHR43116:SF3">
    <property type="entry name" value="CLASS I PEPTIDE CHAIN RELEASE FACTOR"/>
    <property type="match status" value="1"/>
</dbReference>
<dbReference type="EMBL" id="FMWL01000013">
    <property type="protein sequence ID" value="SCZ80549.1"/>
    <property type="molecule type" value="Genomic_DNA"/>
</dbReference>
<dbReference type="InterPro" id="IPR005139">
    <property type="entry name" value="PCRF"/>
</dbReference>
<dbReference type="STRING" id="1120920.SAMN03080599_02321"/>
<dbReference type="InterPro" id="IPR000352">
    <property type="entry name" value="Pep_chain_release_fac_I"/>
</dbReference>
<dbReference type="InterPro" id="IPR004374">
    <property type="entry name" value="PrfB"/>
</dbReference>
<protein>
    <recommendedName>
        <fullName evidence="3 6">Peptide chain release factor 2</fullName>
        <shortName evidence="6">RF-2</shortName>
    </recommendedName>
</protein>
<dbReference type="AlphaFoldDB" id="A0A1G5S4V4"/>
<dbReference type="GO" id="GO:0016149">
    <property type="term" value="F:translation release factor activity, codon specific"/>
    <property type="evidence" value="ECO:0007669"/>
    <property type="project" value="UniProtKB-UniRule"/>
</dbReference>
<evidence type="ECO:0000259" key="7">
    <source>
        <dbReference type="PROSITE" id="PS00745"/>
    </source>
</evidence>
<comment type="similarity">
    <text evidence="2 6">Belongs to the prokaryotic/mitochondrial release factor family.</text>
</comment>
<dbReference type="HAMAP" id="MF_00094">
    <property type="entry name" value="Rel_fac_2"/>
    <property type="match status" value="1"/>
</dbReference>
<dbReference type="PROSITE" id="PS00745">
    <property type="entry name" value="RF_PROK_I"/>
    <property type="match status" value="1"/>
</dbReference>
<sequence length="328" mass="36905">MQEDFWNDPDVAQKVLKQVKQLKDKLELYDGLVTSHQDFEMLAEMALEEADDSIEQDIVTGVDRLAQEIEALELETLLSGEFDHNSCILSIHAGTGGTDAQDWASMLMRMFTRWAEGRGYTVRILDLLRDEEAGIKSTALEIEGDNAYGYLKSEKGVHRLVRISPFDSSGKRHTSFASVDVMPVLDEEITVDIDPGDLRIDTFRASGAGGQHVNMTDSAVRITHLPTGIVVQCQNERSQHSNRATAMRMLTAKLFELKEREHKERIEDLAGDYSQIAWGSQIRSYVFNPYNLVKDHRTGAEVGNVYGVMDGDLDVFIQAYLKENSRKS</sequence>
<dbReference type="SMART" id="SM00937">
    <property type="entry name" value="PCRF"/>
    <property type="match status" value="1"/>
</dbReference>
<evidence type="ECO:0000256" key="4">
    <source>
        <dbReference type="ARBA" id="ARBA00022481"/>
    </source>
</evidence>
<dbReference type="Pfam" id="PF00472">
    <property type="entry name" value="RF-1"/>
    <property type="match status" value="1"/>
</dbReference>
<feature type="modified residue" description="N5-methylglutamine" evidence="6">
    <location>
        <position position="211"/>
    </location>
</feature>
<feature type="domain" description="Prokaryotic-type class I peptide chain release factors" evidence="7">
    <location>
        <begin position="204"/>
        <end position="220"/>
    </location>
</feature>
<evidence type="ECO:0000313" key="9">
    <source>
        <dbReference type="Proteomes" id="UP000199208"/>
    </source>
</evidence>
<dbReference type="PANTHER" id="PTHR43116">
    <property type="entry name" value="PEPTIDE CHAIN RELEASE FACTOR 2"/>
    <property type="match status" value="1"/>
</dbReference>
<dbReference type="GO" id="GO:0005737">
    <property type="term" value="C:cytoplasm"/>
    <property type="evidence" value="ECO:0007669"/>
    <property type="project" value="UniProtKB-SubCell"/>
</dbReference>
<evidence type="ECO:0000313" key="8">
    <source>
        <dbReference type="EMBL" id="SCZ80549.1"/>
    </source>
</evidence>
<comment type="function">
    <text evidence="1 6">Peptide chain release factor 2 directs the termination of translation in response to the peptide chain termination codons UGA and UAA.</text>
</comment>
<dbReference type="NCBIfam" id="TIGR00020">
    <property type="entry name" value="prfB"/>
    <property type="match status" value="1"/>
</dbReference>
<accession>A0A1G5S4V4</accession>
<evidence type="ECO:0000256" key="5">
    <source>
        <dbReference type="ARBA" id="ARBA00022917"/>
    </source>
</evidence>
<organism evidence="8 9">
    <name type="scientific">Acidaminobacter hydrogenoformans DSM 2784</name>
    <dbReference type="NCBI Taxonomy" id="1120920"/>
    <lineage>
        <taxon>Bacteria</taxon>
        <taxon>Bacillati</taxon>
        <taxon>Bacillota</taxon>
        <taxon>Clostridia</taxon>
        <taxon>Peptostreptococcales</taxon>
        <taxon>Acidaminobacteraceae</taxon>
        <taxon>Acidaminobacter</taxon>
    </lineage>
</organism>
<dbReference type="Pfam" id="PF03462">
    <property type="entry name" value="PCRF"/>
    <property type="match status" value="1"/>
</dbReference>
<evidence type="ECO:0000256" key="1">
    <source>
        <dbReference type="ARBA" id="ARBA00002613"/>
    </source>
</evidence>